<dbReference type="AlphaFoldDB" id="A0A1E5C0K1"/>
<accession>A0A1E5C0K1</accession>
<comment type="caution">
    <text evidence="4">The sequence shown here is derived from an EMBL/GenBank/DDBJ whole genome shotgun (WGS) entry which is preliminary data.</text>
</comment>
<evidence type="ECO:0000259" key="3">
    <source>
        <dbReference type="PROSITE" id="PS51123"/>
    </source>
</evidence>
<keyword evidence="5" id="KW-1185">Reference proteome</keyword>
<keyword evidence="1" id="KW-0472">Membrane</keyword>
<dbReference type="SUPFAM" id="SSF103088">
    <property type="entry name" value="OmpA-like"/>
    <property type="match status" value="1"/>
</dbReference>
<evidence type="ECO:0000256" key="2">
    <source>
        <dbReference type="SAM" id="SignalP"/>
    </source>
</evidence>
<dbReference type="Pfam" id="PF00691">
    <property type="entry name" value="OmpA"/>
    <property type="match status" value="1"/>
</dbReference>
<dbReference type="InterPro" id="IPR050330">
    <property type="entry name" value="Bact_OuterMem_StrucFunc"/>
</dbReference>
<feature type="chain" id="PRO_5009172229" description="OmpA-like domain-containing protein" evidence="2">
    <location>
        <begin position="22"/>
        <end position="419"/>
    </location>
</feature>
<evidence type="ECO:0000313" key="4">
    <source>
        <dbReference type="EMBL" id="OEE58999.1"/>
    </source>
</evidence>
<keyword evidence="2" id="KW-0732">Signal</keyword>
<dbReference type="RefSeq" id="WP_016961232.1">
    <property type="nucleotide sequence ID" value="NZ_AJWN02000090.1"/>
</dbReference>
<dbReference type="EMBL" id="AJWN02000090">
    <property type="protein sequence ID" value="OEE58999.1"/>
    <property type="molecule type" value="Genomic_DNA"/>
</dbReference>
<reference evidence="4 5" key="1">
    <citation type="journal article" date="2012" name="Science">
        <title>Ecological populations of bacteria act as socially cohesive units of antibiotic production and resistance.</title>
        <authorList>
            <person name="Cordero O.X."/>
            <person name="Wildschutte H."/>
            <person name="Kirkup B."/>
            <person name="Proehl S."/>
            <person name="Ngo L."/>
            <person name="Hussain F."/>
            <person name="Le Roux F."/>
            <person name="Mincer T."/>
            <person name="Polz M.F."/>
        </authorList>
    </citation>
    <scope>NUCLEOTIDE SEQUENCE [LARGE SCALE GENOMIC DNA]</scope>
    <source>
        <strain evidence="4 5">FF-454</strain>
    </source>
</reference>
<dbReference type="GO" id="GO:0016020">
    <property type="term" value="C:membrane"/>
    <property type="evidence" value="ECO:0007669"/>
    <property type="project" value="UniProtKB-UniRule"/>
</dbReference>
<dbReference type="PANTHER" id="PTHR30329:SF21">
    <property type="entry name" value="LIPOPROTEIN YIAD-RELATED"/>
    <property type="match status" value="1"/>
</dbReference>
<feature type="domain" description="OmpA-like" evidence="3">
    <location>
        <begin position="63"/>
        <end position="181"/>
    </location>
</feature>
<protein>
    <recommendedName>
        <fullName evidence="3">OmpA-like domain-containing protein</fullName>
    </recommendedName>
</protein>
<dbReference type="PANTHER" id="PTHR30329">
    <property type="entry name" value="STATOR ELEMENT OF FLAGELLAR MOTOR COMPLEX"/>
    <property type="match status" value="1"/>
</dbReference>
<gene>
    <name evidence="4" type="ORF">A1OK_03045</name>
</gene>
<organism evidence="4 5">
    <name type="scientific">Enterovibrio norvegicus FF-454</name>
    <dbReference type="NCBI Taxonomy" id="1185651"/>
    <lineage>
        <taxon>Bacteria</taxon>
        <taxon>Pseudomonadati</taxon>
        <taxon>Pseudomonadota</taxon>
        <taxon>Gammaproteobacteria</taxon>
        <taxon>Vibrionales</taxon>
        <taxon>Vibrionaceae</taxon>
        <taxon>Enterovibrio</taxon>
    </lineage>
</organism>
<name>A0A1E5C0K1_9GAMM</name>
<evidence type="ECO:0000256" key="1">
    <source>
        <dbReference type="PROSITE-ProRule" id="PRU00473"/>
    </source>
</evidence>
<dbReference type="PROSITE" id="PS51123">
    <property type="entry name" value="OMPA_2"/>
    <property type="match status" value="1"/>
</dbReference>
<sequence length="419" mass="46863">MLSMKRSIVLALFSILSVGCAGTPGEGEASKNTGSSYSNEQIFFAYQNTLDLKQEKLYVEENGTKRFVGTRTTAHSIFKPSSTDLKNKDSVQSFFYHRGLNARSATTWLTVVGHTDSSGNSETNFKLSKKRAFEIASLTIQAGPNLKHYYQFGDYLPAYPNNTKQGRAKNRRIELLEFNSEDDLNLYMNQYYFAPFDTELAARKKQVEKQDAAKASSSKSSEDKNLNKKVKRRTGQFINFAGTPFGSSSNDIIAVLQPLQKSSFNIFKKAVAADVSNACLNDTPPSETKDIILKTSEYYPLMNRTSWWAIVNGHGVLVTPVGVAKDDAEPVSSPTIYVYKDYQPDAKPTHKYPADVVVYEGKDHLLYRVFPRDISQSMQCIDILLSKKAMAQPPQATRGKIYYDTKTGIRVANYLPIKG</sequence>
<dbReference type="PROSITE" id="PS51257">
    <property type="entry name" value="PROKAR_LIPOPROTEIN"/>
    <property type="match status" value="1"/>
</dbReference>
<dbReference type="Gene3D" id="3.30.1330.60">
    <property type="entry name" value="OmpA-like domain"/>
    <property type="match status" value="1"/>
</dbReference>
<dbReference type="CDD" id="cd07185">
    <property type="entry name" value="OmpA_C-like"/>
    <property type="match status" value="1"/>
</dbReference>
<dbReference type="Proteomes" id="UP000095039">
    <property type="component" value="Unassembled WGS sequence"/>
</dbReference>
<feature type="signal peptide" evidence="2">
    <location>
        <begin position="1"/>
        <end position="21"/>
    </location>
</feature>
<proteinExistence type="predicted"/>
<dbReference type="InterPro" id="IPR006665">
    <property type="entry name" value="OmpA-like"/>
</dbReference>
<dbReference type="InterPro" id="IPR036737">
    <property type="entry name" value="OmpA-like_sf"/>
</dbReference>
<evidence type="ECO:0000313" key="5">
    <source>
        <dbReference type="Proteomes" id="UP000095039"/>
    </source>
</evidence>